<gene>
    <name evidence="2" type="ORF">FIV42_28170</name>
</gene>
<feature type="region of interest" description="Disordered" evidence="1">
    <location>
        <begin position="14"/>
        <end position="39"/>
    </location>
</feature>
<evidence type="ECO:0000313" key="2">
    <source>
        <dbReference type="EMBL" id="QDG54481.1"/>
    </source>
</evidence>
<dbReference type="InterPro" id="IPR002763">
    <property type="entry name" value="DUF72"/>
</dbReference>
<reference evidence="2 3" key="1">
    <citation type="submission" date="2019-06" db="EMBL/GenBank/DDBJ databases">
        <title>Persicimonas caeni gen. nov., sp. nov., a predatory bacterium isolated from solar saltern.</title>
        <authorList>
            <person name="Wang S."/>
        </authorList>
    </citation>
    <scope>NUCLEOTIDE SEQUENCE [LARGE SCALE GENOMIC DNA]</scope>
    <source>
        <strain evidence="2 3">YN101</strain>
    </source>
</reference>
<name>A0A4Y6Q1K6_PERCE</name>
<keyword evidence="3" id="KW-1185">Reference proteome</keyword>
<feature type="compositionally biased region" description="Polar residues" evidence="1">
    <location>
        <begin position="14"/>
        <end position="27"/>
    </location>
</feature>
<dbReference type="Pfam" id="PF01904">
    <property type="entry name" value="DUF72"/>
    <property type="match status" value="1"/>
</dbReference>
<dbReference type="AlphaFoldDB" id="A0A4Y6Q1K6"/>
<dbReference type="OrthoDB" id="9780310at2"/>
<proteinExistence type="predicted"/>
<dbReference type="InterPro" id="IPR036520">
    <property type="entry name" value="UPF0759_sf"/>
</dbReference>
<dbReference type="PANTHER" id="PTHR30348:SF9">
    <property type="entry name" value="UPF0759 PROTEIN YECE"/>
    <property type="match status" value="1"/>
</dbReference>
<dbReference type="SUPFAM" id="SSF117396">
    <property type="entry name" value="TM1631-like"/>
    <property type="match status" value="1"/>
</dbReference>
<accession>A0A4Y6Q1K6</accession>
<protein>
    <submittedName>
        <fullName evidence="2">DUF72 domain-containing protein</fullName>
    </submittedName>
</protein>
<dbReference type="EMBL" id="CP041186">
    <property type="protein sequence ID" value="QDG54481.1"/>
    <property type="molecule type" value="Genomic_DNA"/>
</dbReference>
<accession>A0A5B8YCM3</accession>
<dbReference type="Gene3D" id="3.20.20.410">
    <property type="entry name" value="Protein of unknown function UPF0759"/>
    <property type="match status" value="1"/>
</dbReference>
<evidence type="ECO:0000256" key="1">
    <source>
        <dbReference type="SAM" id="MobiDB-lite"/>
    </source>
</evidence>
<evidence type="ECO:0000313" key="3">
    <source>
        <dbReference type="Proteomes" id="UP000315995"/>
    </source>
</evidence>
<organism evidence="2 3">
    <name type="scientific">Persicimonas caeni</name>
    <dbReference type="NCBI Taxonomy" id="2292766"/>
    <lineage>
        <taxon>Bacteria</taxon>
        <taxon>Deltaproteobacteria</taxon>
        <taxon>Bradymonadales</taxon>
        <taxon>Bradymonadaceae</taxon>
        <taxon>Persicimonas</taxon>
    </lineage>
</organism>
<dbReference type="PANTHER" id="PTHR30348">
    <property type="entry name" value="UNCHARACTERIZED PROTEIN YECE"/>
    <property type="match status" value="1"/>
</dbReference>
<sequence length="307" mass="34829">MTSFATAEALLFRSTPTTPPSTLQMPTRPSKPTPKGSRLAKSGELFDGVKPEWDSAHDQFYLGTAGWSYDDWDGVFYPAGTSSKGRLPYYASQFRSVEIDSTFYAIPSRTTVQSWHQRTPPGFVFAAKFPRQITHEARLVGCGTEAATYIEVMTELGDRLGPLLIQLPPSFTVDNFDDLARFLEGLPDGFMYAVEVRHPSWLVDEYADLLKRWRVAMTLTCGGHLGRFWRVTSRIAYMRWLGPHDPFERYDRLQEPRDEALDWWAPRMAHFLGRGGTLFGYAANDYEGFAPQTARRVSRRVADCLTS</sequence>
<dbReference type="Proteomes" id="UP000315995">
    <property type="component" value="Chromosome"/>
</dbReference>